<dbReference type="SMART" id="SM00701">
    <property type="entry name" value="PGRP"/>
    <property type="match status" value="1"/>
</dbReference>
<dbReference type="CDD" id="cd06583">
    <property type="entry name" value="PGRP"/>
    <property type="match status" value="1"/>
</dbReference>
<keyword evidence="4" id="KW-1185">Reference proteome</keyword>
<proteinExistence type="inferred from homology"/>
<name>A0AAD9N7N5_9ANNE</name>
<dbReference type="GO" id="GO:0008745">
    <property type="term" value="F:N-acetylmuramoyl-L-alanine amidase activity"/>
    <property type="evidence" value="ECO:0007669"/>
    <property type="project" value="InterPro"/>
</dbReference>
<dbReference type="InterPro" id="IPR015510">
    <property type="entry name" value="PGRP"/>
</dbReference>
<sequence>MINCAQCQHRLEEGGSVKNRVTNENDFSYDKREILPGACKERHGTPGGFTNCDYCQASVDESELNDIGCNFLVGNDGRIYEGRGWKFEGQHVEGFNDGYITEDYELFGHRDAVQTMCPGDCLYSIIQRWPHFANGNLP</sequence>
<comment type="caution">
    <text evidence="3">The sequence shown here is derived from an EMBL/GenBank/DDBJ whole genome shotgun (WGS) entry which is preliminary data.</text>
</comment>
<dbReference type="InterPro" id="IPR036505">
    <property type="entry name" value="Amidase/PGRP_sf"/>
</dbReference>
<evidence type="ECO:0000313" key="3">
    <source>
        <dbReference type="EMBL" id="KAK2159880.1"/>
    </source>
</evidence>
<evidence type="ECO:0000256" key="1">
    <source>
        <dbReference type="ARBA" id="ARBA00007553"/>
    </source>
</evidence>
<gene>
    <name evidence="3" type="ORF">LSH36_144g04046</name>
</gene>
<dbReference type="AlphaFoldDB" id="A0AAD9N7N5"/>
<reference evidence="3" key="1">
    <citation type="journal article" date="2023" name="Mol. Biol. Evol.">
        <title>Third-Generation Sequencing Reveals the Adaptive Role of the Epigenome in Three Deep-Sea Polychaetes.</title>
        <authorList>
            <person name="Perez M."/>
            <person name="Aroh O."/>
            <person name="Sun Y."/>
            <person name="Lan Y."/>
            <person name="Juniper S.K."/>
            <person name="Young C.R."/>
            <person name="Angers B."/>
            <person name="Qian P.Y."/>
        </authorList>
    </citation>
    <scope>NUCLEOTIDE SEQUENCE</scope>
    <source>
        <strain evidence="3">P08H-3</strain>
    </source>
</reference>
<feature type="domain" description="Peptidoglycan recognition protein family" evidence="2">
    <location>
        <begin position="32"/>
        <end position="113"/>
    </location>
</feature>
<dbReference type="InterPro" id="IPR002502">
    <property type="entry name" value="Amidase_domain"/>
</dbReference>
<dbReference type="Proteomes" id="UP001208570">
    <property type="component" value="Unassembled WGS sequence"/>
</dbReference>
<dbReference type="GO" id="GO:0008270">
    <property type="term" value="F:zinc ion binding"/>
    <property type="evidence" value="ECO:0007669"/>
    <property type="project" value="InterPro"/>
</dbReference>
<accession>A0AAD9N7N5</accession>
<dbReference type="PANTHER" id="PTHR11022:SF41">
    <property type="entry name" value="PEPTIDOGLYCAN-RECOGNITION PROTEIN LC-RELATED"/>
    <property type="match status" value="1"/>
</dbReference>
<evidence type="ECO:0000313" key="4">
    <source>
        <dbReference type="Proteomes" id="UP001208570"/>
    </source>
</evidence>
<organism evidence="3 4">
    <name type="scientific">Paralvinella palmiformis</name>
    <dbReference type="NCBI Taxonomy" id="53620"/>
    <lineage>
        <taxon>Eukaryota</taxon>
        <taxon>Metazoa</taxon>
        <taxon>Spiralia</taxon>
        <taxon>Lophotrochozoa</taxon>
        <taxon>Annelida</taxon>
        <taxon>Polychaeta</taxon>
        <taxon>Sedentaria</taxon>
        <taxon>Canalipalpata</taxon>
        <taxon>Terebellida</taxon>
        <taxon>Terebelliformia</taxon>
        <taxon>Alvinellidae</taxon>
        <taxon>Paralvinella</taxon>
    </lineage>
</organism>
<dbReference type="GO" id="GO:0009253">
    <property type="term" value="P:peptidoglycan catabolic process"/>
    <property type="evidence" value="ECO:0007669"/>
    <property type="project" value="InterPro"/>
</dbReference>
<dbReference type="InterPro" id="IPR006619">
    <property type="entry name" value="PGRP_domain_met/bac"/>
</dbReference>
<dbReference type="SUPFAM" id="SSF55846">
    <property type="entry name" value="N-acetylmuramoyl-L-alanine amidase-like"/>
    <property type="match status" value="1"/>
</dbReference>
<dbReference type="EMBL" id="JAODUP010000144">
    <property type="protein sequence ID" value="KAK2159880.1"/>
    <property type="molecule type" value="Genomic_DNA"/>
</dbReference>
<evidence type="ECO:0000259" key="2">
    <source>
        <dbReference type="SMART" id="SM00701"/>
    </source>
</evidence>
<dbReference type="PANTHER" id="PTHR11022">
    <property type="entry name" value="PEPTIDOGLYCAN RECOGNITION PROTEIN"/>
    <property type="match status" value="1"/>
</dbReference>
<dbReference type="Gene3D" id="3.40.80.10">
    <property type="entry name" value="Peptidoglycan recognition protein-like"/>
    <property type="match status" value="2"/>
</dbReference>
<protein>
    <recommendedName>
        <fullName evidence="2">Peptidoglycan recognition protein family domain-containing protein</fullName>
    </recommendedName>
</protein>
<comment type="similarity">
    <text evidence="1">Belongs to the N-acetylmuramoyl-L-alanine amidase 2 family.</text>
</comment>